<gene>
    <name evidence="2" type="ORF">KDW_52330</name>
</gene>
<dbReference type="InterPro" id="IPR029052">
    <property type="entry name" value="Metallo-depent_PP-like"/>
</dbReference>
<dbReference type="InterPro" id="IPR051918">
    <property type="entry name" value="STPP_CPPED1"/>
</dbReference>
<dbReference type="PANTHER" id="PTHR43143:SF1">
    <property type="entry name" value="SERINE_THREONINE-PROTEIN PHOSPHATASE CPPED1"/>
    <property type="match status" value="1"/>
</dbReference>
<dbReference type="Gene3D" id="3.60.21.10">
    <property type="match status" value="1"/>
</dbReference>
<dbReference type="PANTHER" id="PTHR43143">
    <property type="entry name" value="METALLOPHOSPHOESTERASE, CALCINEURIN SUPERFAMILY"/>
    <property type="match status" value="1"/>
</dbReference>
<dbReference type="InterPro" id="IPR004843">
    <property type="entry name" value="Calcineurin-like_PHP"/>
</dbReference>
<dbReference type="GO" id="GO:0016787">
    <property type="term" value="F:hydrolase activity"/>
    <property type="evidence" value="ECO:0007669"/>
    <property type="project" value="InterPro"/>
</dbReference>
<accession>A0A5J4KX78</accession>
<protein>
    <recommendedName>
        <fullName evidence="1">Calcineurin-like phosphoesterase domain-containing protein</fullName>
    </recommendedName>
</protein>
<keyword evidence="3" id="KW-1185">Reference proteome</keyword>
<dbReference type="Proteomes" id="UP000326912">
    <property type="component" value="Unassembled WGS sequence"/>
</dbReference>
<proteinExistence type="predicted"/>
<comment type="caution">
    <text evidence="2">The sequence shown here is derived from an EMBL/GenBank/DDBJ whole genome shotgun (WGS) entry which is preliminary data.</text>
</comment>
<reference evidence="2 3" key="1">
    <citation type="submission" date="2019-10" db="EMBL/GenBank/DDBJ databases">
        <title>Dictyobacter vulcani sp. nov., within the class Ktedonobacteria, isolated from soil of volcanic Mt. Zao.</title>
        <authorList>
            <person name="Zheng Y."/>
            <person name="Wang C.M."/>
            <person name="Sakai Y."/>
            <person name="Abe K."/>
            <person name="Yokota A."/>
            <person name="Yabe S."/>
        </authorList>
    </citation>
    <scope>NUCLEOTIDE SEQUENCE [LARGE SCALE GENOMIC DNA]</scope>
    <source>
        <strain evidence="2 3">W12</strain>
    </source>
</reference>
<dbReference type="EMBL" id="BKZW01000003">
    <property type="protein sequence ID" value="GER91071.1"/>
    <property type="molecule type" value="Genomic_DNA"/>
</dbReference>
<dbReference type="SUPFAM" id="SSF56300">
    <property type="entry name" value="Metallo-dependent phosphatases"/>
    <property type="match status" value="1"/>
</dbReference>
<dbReference type="AlphaFoldDB" id="A0A5J4KX78"/>
<sequence>MDTVDKNKHAHRRFRADVPDPQSIQINRSQLAFATQPFRPLPTPTGKTPYHVELADILPGALMQNIIAGQKMIFHTVGDTGGVKQPADQQLVISHMENDFLAPDPLDRPAFLYHLSDVVYYYGEENQYYSQFYEPNSHYAAPIFAIPGNHDGDLIDQSVPSLQAFVTNFCACEAQLAPSSGDAPRDTMTQPNVYWTLNTPFATFVGLYTNVPEGGSLDANQIDWFHQELDQAPKDKALIIATHHPIYSADTHHAGSQYMEGVLDTAMQTTGRIPDLVLTAHVHNYQRFTRQYNDKFITYLVAGAGGYWHLHSMLSSITNPPTPIEFPYALPDRPDVSIHSFSDDRHGYLKMTATPQEILGEYYTVPRSQESWKAPAVLFDQFSIPLHLPT</sequence>
<evidence type="ECO:0000259" key="1">
    <source>
        <dbReference type="Pfam" id="PF00149"/>
    </source>
</evidence>
<feature type="domain" description="Calcineurin-like phosphoesterase" evidence="1">
    <location>
        <begin position="77"/>
        <end position="285"/>
    </location>
</feature>
<dbReference type="Pfam" id="PF00149">
    <property type="entry name" value="Metallophos"/>
    <property type="match status" value="1"/>
</dbReference>
<organism evidence="2 3">
    <name type="scientific">Dictyobacter vulcani</name>
    <dbReference type="NCBI Taxonomy" id="2607529"/>
    <lineage>
        <taxon>Bacteria</taxon>
        <taxon>Bacillati</taxon>
        <taxon>Chloroflexota</taxon>
        <taxon>Ktedonobacteria</taxon>
        <taxon>Ktedonobacterales</taxon>
        <taxon>Dictyobacteraceae</taxon>
        <taxon>Dictyobacter</taxon>
    </lineage>
</organism>
<name>A0A5J4KX78_9CHLR</name>
<evidence type="ECO:0000313" key="3">
    <source>
        <dbReference type="Proteomes" id="UP000326912"/>
    </source>
</evidence>
<evidence type="ECO:0000313" key="2">
    <source>
        <dbReference type="EMBL" id="GER91071.1"/>
    </source>
</evidence>
<dbReference type="RefSeq" id="WP_151758760.1">
    <property type="nucleotide sequence ID" value="NZ_BKZW01000003.1"/>
</dbReference>